<gene>
    <name evidence="8" type="ORF">SAMN02745123_03978</name>
</gene>
<keyword evidence="4 6" id="KW-0289">Folate biosynthesis</keyword>
<evidence type="ECO:0000256" key="4">
    <source>
        <dbReference type="ARBA" id="ARBA00022909"/>
    </source>
</evidence>
<dbReference type="EMBL" id="FRAR01000044">
    <property type="protein sequence ID" value="SHL03570.1"/>
    <property type="molecule type" value="Genomic_DNA"/>
</dbReference>
<comment type="function">
    <text evidence="6">Catalyzes the conversion of 7,8-dihydroneopterin to 6-hydroxymethyl-7,8-dihydropterin.</text>
</comment>
<accession>A0A1M6XC49</accession>
<dbReference type="GO" id="GO:0046656">
    <property type="term" value="P:folic acid biosynthetic process"/>
    <property type="evidence" value="ECO:0007669"/>
    <property type="project" value="UniProtKB-UniRule"/>
</dbReference>
<dbReference type="InterPro" id="IPR006157">
    <property type="entry name" value="FolB_dom"/>
</dbReference>
<evidence type="ECO:0000313" key="8">
    <source>
        <dbReference type="EMBL" id="SHL03570.1"/>
    </source>
</evidence>
<dbReference type="PANTHER" id="PTHR42844">
    <property type="entry name" value="DIHYDRONEOPTERIN ALDOLASE 1-RELATED"/>
    <property type="match status" value="1"/>
</dbReference>
<dbReference type="Pfam" id="PF02152">
    <property type="entry name" value="FolB"/>
    <property type="match status" value="1"/>
</dbReference>
<dbReference type="NCBIfam" id="TIGR00525">
    <property type="entry name" value="folB"/>
    <property type="match status" value="1"/>
</dbReference>
<feature type="domain" description="Dihydroneopterin aldolase/epimerase" evidence="7">
    <location>
        <begin position="8"/>
        <end position="121"/>
    </location>
</feature>
<dbReference type="OrthoDB" id="9808041at2"/>
<dbReference type="SUPFAM" id="SSF55620">
    <property type="entry name" value="Tetrahydrobiopterin biosynthesis enzymes-like"/>
    <property type="match status" value="1"/>
</dbReference>
<dbReference type="GO" id="GO:0004150">
    <property type="term" value="F:dihydroneopterin aldolase activity"/>
    <property type="evidence" value="ECO:0007669"/>
    <property type="project" value="UniProtKB-UniRule"/>
</dbReference>
<protein>
    <recommendedName>
        <fullName evidence="6">7,8-dihydroneopterin aldolase</fullName>
        <ecNumber evidence="6">4.1.2.25</ecNumber>
    </recommendedName>
</protein>
<name>A0A1M6XC49_9FIRM</name>
<sequence length="125" mass="14377">MKNKKDKILLKGMHFFGYHGVLDEERRLGQRFEVDLELVLDLQPAGQRDDLTLSISYADVFKTVEAVVIGQPFRLLEALAERISQQVLEQYPLVEEVVVKVKKPGAPIQGCFDYMAVEITRERDR</sequence>
<proteinExistence type="inferred from homology"/>
<evidence type="ECO:0000256" key="1">
    <source>
        <dbReference type="ARBA" id="ARBA00001353"/>
    </source>
</evidence>
<evidence type="ECO:0000256" key="3">
    <source>
        <dbReference type="ARBA" id="ARBA00005708"/>
    </source>
</evidence>
<comment type="similarity">
    <text evidence="3 6">Belongs to the DHNA family.</text>
</comment>
<evidence type="ECO:0000313" key="9">
    <source>
        <dbReference type="Proteomes" id="UP000183997"/>
    </source>
</evidence>
<keyword evidence="5 6" id="KW-0456">Lyase</keyword>
<dbReference type="UniPathway" id="UPA00077">
    <property type="reaction ID" value="UER00154"/>
</dbReference>
<dbReference type="RefSeq" id="WP_072917799.1">
    <property type="nucleotide sequence ID" value="NZ_FRAR01000044.1"/>
</dbReference>
<dbReference type="PANTHER" id="PTHR42844:SF1">
    <property type="entry name" value="DIHYDRONEOPTERIN ALDOLASE 1-RELATED"/>
    <property type="match status" value="1"/>
</dbReference>
<dbReference type="AlphaFoldDB" id="A0A1M6XC49"/>
<organism evidence="8 9">
    <name type="scientific">Desulforamulus aeronauticus DSM 10349</name>
    <dbReference type="NCBI Taxonomy" id="1121421"/>
    <lineage>
        <taxon>Bacteria</taxon>
        <taxon>Bacillati</taxon>
        <taxon>Bacillota</taxon>
        <taxon>Clostridia</taxon>
        <taxon>Eubacteriales</taxon>
        <taxon>Peptococcaceae</taxon>
        <taxon>Desulforamulus</taxon>
    </lineage>
</organism>
<dbReference type="FunFam" id="3.30.1130.10:FF:000003">
    <property type="entry name" value="7,8-dihydroneopterin aldolase"/>
    <property type="match status" value="1"/>
</dbReference>
<dbReference type="GO" id="GO:0046654">
    <property type="term" value="P:tetrahydrofolate biosynthetic process"/>
    <property type="evidence" value="ECO:0007669"/>
    <property type="project" value="UniProtKB-UniRule"/>
</dbReference>
<evidence type="ECO:0000256" key="5">
    <source>
        <dbReference type="ARBA" id="ARBA00023239"/>
    </source>
</evidence>
<comment type="pathway">
    <text evidence="2 6">Cofactor biosynthesis; tetrahydrofolate biosynthesis; 2-amino-4-hydroxy-6-hydroxymethyl-7,8-dihydropteridine diphosphate from 7,8-dihydroneopterin triphosphate: step 3/4.</text>
</comment>
<dbReference type="NCBIfam" id="TIGR00526">
    <property type="entry name" value="folB_dom"/>
    <property type="match status" value="1"/>
</dbReference>
<dbReference type="EC" id="4.1.2.25" evidence="6"/>
<comment type="catalytic activity">
    <reaction evidence="1 6">
        <text>7,8-dihydroneopterin = 6-hydroxymethyl-7,8-dihydropterin + glycolaldehyde</text>
        <dbReference type="Rhea" id="RHEA:10540"/>
        <dbReference type="ChEBI" id="CHEBI:17001"/>
        <dbReference type="ChEBI" id="CHEBI:17071"/>
        <dbReference type="ChEBI" id="CHEBI:44841"/>
        <dbReference type="EC" id="4.1.2.25"/>
    </reaction>
</comment>
<dbReference type="Gene3D" id="3.30.1130.10">
    <property type="match status" value="1"/>
</dbReference>
<dbReference type="GO" id="GO:0005737">
    <property type="term" value="C:cytoplasm"/>
    <property type="evidence" value="ECO:0007669"/>
    <property type="project" value="TreeGrafter"/>
</dbReference>
<dbReference type="InterPro" id="IPR006156">
    <property type="entry name" value="Dihydroneopterin_aldolase"/>
</dbReference>
<evidence type="ECO:0000256" key="6">
    <source>
        <dbReference type="RuleBase" id="RU362079"/>
    </source>
</evidence>
<dbReference type="Proteomes" id="UP000183997">
    <property type="component" value="Unassembled WGS sequence"/>
</dbReference>
<dbReference type="CDD" id="cd00534">
    <property type="entry name" value="DHNA_DHNTPE"/>
    <property type="match status" value="1"/>
</dbReference>
<reference evidence="9" key="1">
    <citation type="submission" date="2016-11" db="EMBL/GenBank/DDBJ databases">
        <authorList>
            <person name="Varghese N."/>
            <person name="Submissions S."/>
        </authorList>
    </citation>
    <scope>NUCLEOTIDE SEQUENCE [LARGE SCALE GENOMIC DNA]</scope>
    <source>
        <strain evidence="9">DSM 10349</strain>
    </source>
</reference>
<dbReference type="InterPro" id="IPR043133">
    <property type="entry name" value="GTP-CH-I_C/QueF"/>
</dbReference>
<dbReference type="SMART" id="SM00905">
    <property type="entry name" value="FolB"/>
    <property type="match status" value="1"/>
</dbReference>
<evidence type="ECO:0000256" key="2">
    <source>
        <dbReference type="ARBA" id="ARBA00005013"/>
    </source>
</evidence>
<dbReference type="STRING" id="1121421.SAMN02745123_03978"/>
<keyword evidence="9" id="KW-1185">Reference proteome</keyword>
<evidence type="ECO:0000259" key="7">
    <source>
        <dbReference type="SMART" id="SM00905"/>
    </source>
</evidence>